<dbReference type="InterPro" id="IPR039430">
    <property type="entry name" value="Thymidylate_kin-like_dom"/>
</dbReference>
<dbReference type="EMBL" id="JAFITR010000069">
    <property type="protein sequence ID" value="MBN4067132.1"/>
    <property type="molecule type" value="Genomic_DNA"/>
</dbReference>
<proteinExistence type="inferred from homology"/>
<protein>
    <recommendedName>
        <fullName evidence="8">Thymidylate kinase</fullName>
        <ecNumber evidence="8">2.7.4.9</ecNumber>
    </recommendedName>
    <alternativeName>
        <fullName evidence="8">dTMP kinase</fullName>
    </alternativeName>
</protein>
<keyword evidence="3 8" id="KW-0545">Nucleotide biosynthesis</keyword>
<evidence type="ECO:0000313" key="11">
    <source>
        <dbReference type="Proteomes" id="UP000722121"/>
    </source>
</evidence>
<comment type="function">
    <text evidence="8">Phosphorylation of dTMP to form dTDP in both de novo and salvage pathways of dTTP synthesis.</text>
</comment>
<keyword evidence="6 8" id="KW-0067">ATP-binding</keyword>
<dbReference type="InterPro" id="IPR018095">
    <property type="entry name" value="Thymidylate_kin_CS"/>
</dbReference>
<keyword evidence="2 8" id="KW-0808">Transferase</keyword>
<evidence type="ECO:0000259" key="9">
    <source>
        <dbReference type="Pfam" id="PF02223"/>
    </source>
</evidence>
<dbReference type="NCBIfam" id="TIGR00041">
    <property type="entry name" value="DTMP_kinase"/>
    <property type="match status" value="1"/>
</dbReference>
<dbReference type="PROSITE" id="PS01331">
    <property type="entry name" value="THYMIDYLATE_KINASE"/>
    <property type="match status" value="1"/>
</dbReference>
<evidence type="ECO:0000313" key="10">
    <source>
        <dbReference type="EMBL" id="MBN4067132.1"/>
    </source>
</evidence>
<evidence type="ECO:0000256" key="6">
    <source>
        <dbReference type="ARBA" id="ARBA00022840"/>
    </source>
</evidence>
<name>A0ABS3AVY7_9BACT</name>
<dbReference type="EC" id="2.7.4.9" evidence="8"/>
<dbReference type="GO" id="GO:0004798">
    <property type="term" value="F:dTMP kinase activity"/>
    <property type="evidence" value="ECO:0007669"/>
    <property type="project" value="UniProtKB-EC"/>
</dbReference>
<evidence type="ECO:0000256" key="4">
    <source>
        <dbReference type="ARBA" id="ARBA00022741"/>
    </source>
</evidence>
<reference evidence="10 11" key="1">
    <citation type="submission" date="2021-02" db="EMBL/GenBank/DDBJ databases">
        <title>Activity-based single-cell genomes from oceanic crustal fluid captures similar information to metagenomic and metatranscriptomic surveys with orders of magnitude less sampling.</title>
        <authorList>
            <person name="D'Angelo T.S."/>
            <person name="Orcutt B.N."/>
        </authorList>
    </citation>
    <scope>NUCLEOTIDE SEQUENCE [LARGE SCALE GENOMIC DNA]</scope>
    <source>
        <strain evidence="10">AH-315-G07</strain>
    </source>
</reference>
<evidence type="ECO:0000256" key="5">
    <source>
        <dbReference type="ARBA" id="ARBA00022777"/>
    </source>
</evidence>
<organism evidence="10 11">
    <name type="scientific">Simkania negevensis</name>
    <dbReference type="NCBI Taxonomy" id="83561"/>
    <lineage>
        <taxon>Bacteria</taxon>
        <taxon>Pseudomonadati</taxon>
        <taxon>Chlamydiota</taxon>
        <taxon>Chlamydiia</taxon>
        <taxon>Parachlamydiales</taxon>
        <taxon>Simkaniaceae</taxon>
        <taxon>Simkania</taxon>
    </lineage>
</organism>
<dbReference type="Proteomes" id="UP000722121">
    <property type="component" value="Unassembled WGS sequence"/>
</dbReference>
<keyword evidence="5 8" id="KW-0418">Kinase</keyword>
<keyword evidence="11" id="KW-1185">Reference proteome</keyword>
<comment type="caution">
    <text evidence="10">The sequence shown here is derived from an EMBL/GenBank/DDBJ whole genome shotgun (WGS) entry which is preliminary data.</text>
</comment>
<accession>A0ABS3AVY7</accession>
<dbReference type="CDD" id="cd01672">
    <property type="entry name" value="TMPK"/>
    <property type="match status" value="1"/>
</dbReference>
<dbReference type="SUPFAM" id="SSF52540">
    <property type="entry name" value="P-loop containing nucleoside triphosphate hydrolases"/>
    <property type="match status" value="1"/>
</dbReference>
<evidence type="ECO:0000256" key="1">
    <source>
        <dbReference type="ARBA" id="ARBA00009776"/>
    </source>
</evidence>
<dbReference type="InterPro" id="IPR018094">
    <property type="entry name" value="Thymidylate_kinase"/>
</dbReference>
<keyword evidence="4 8" id="KW-0547">Nucleotide-binding</keyword>
<evidence type="ECO:0000256" key="8">
    <source>
        <dbReference type="HAMAP-Rule" id="MF_00165"/>
    </source>
</evidence>
<dbReference type="Gene3D" id="3.40.50.300">
    <property type="entry name" value="P-loop containing nucleotide triphosphate hydrolases"/>
    <property type="match status" value="1"/>
</dbReference>
<evidence type="ECO:0000256" key="2">
    <source>
        <dbReference type="ARBA" id="ARBA00022679"/>
    </source>
</evidence>
<feature type="domain" description="Thymidylate kinase-like" evidence="9">
    <location>
        <begin position="17"/>
        <end position="213"/>
    </location>
</feature>
<sequence length="224" mass="25016">MEQKRSKKSHSGVFITFEGGEGAGKSSVVQQLCSHFQSRQTSVVITREPGGTPFGDLVRHWLLAKEENIALGDWPELLLFLASRVQHIDQIILPALKQGKVVLCDRFNDSSIAYQGGGRSMGVDAVQELCMKVAGRIKPDVTILFDLDPIEGLARSKKVEKKESGNDGFDRLESETIAFHQRVRQTYLTLARKEPERIHVVDASQPLEVVYSDVLKIIDRQLTC</sequence>
<dbReference type="PANTHER" id="PTHR10344">
    <property type="entry name" value="THYMIDYLATE KINASE"/>
    <property type="match status" value="1"/>
</dbReference>
<feature type="binding site" evidence="8">
    <location>
        <begin position="19"/>
        <end position="26"/>
    </location>
    <ligand>
        <name>ATP</name>
        <dbReference type="ChEBI" id="CHEBI:30616"/>
    </ligand>
</feature>
<dbReference type="PANTHER" id="PTHR10344:SF4">
    <property type="entry name" value="UMP-CMP KINASE 2, MITOCHONDRIAL"/>
    <property type="match status" value="1"/>
</dbReference>
<dbReference type="HAMAP" id="MF_00165">
    <property type="entry name" value="Thymidylate_kinase"/>
    <property type="match status" value="1"/>
</dbReference>
<dbReference type="Pfam" id="PF02223">
    <property type="entry name" value="Thymidylate_kin"/>
    <property type="match status" value="1"/>
</dbReference>
<gene>
    <name evidence="8" type="primary">tmk</name>
    <name evidence="10" type="ORF">JYU14_03510</name>
</gene>
<comment type="catalytic activity">
    <reaction evidence="7 8">
        <text>dTMP + ATP = dTDP + ADP</text>
        <dbReference type="Rhea" id="RHEA:13517"/>
        <dbReference type="ChEBI" id="CHEBI:30616"/>
        <dbReference type="ChEBI" id="CHEBI:58369"/>
        <dbReference type="ChEBI" id="CHEBI:63528"/>
        <dbReference type="ChEBI" id="CHEBI:456216"/>
        <dbReference type="EC" id="2.7.4.9"/>
    </reaction>
</comment>
<dbReference type="InterPro" id="IPR027417">
    <property type="entry name" value="P-loop_NTPase"/>
</dbReference>
<evidence type="ECO:0000256" key="7">
    <source>
        <dbReference type="ARBA" id="ARBA00048743"/>
    </source>
</evidence>
<evidence type="ECO:0000256" key="3">
    <source>
        <dbReference type="ARBA" id="ARBA00022727"/>
    </source>
</evidence>
<comment type="similarity">
    <text evidence="1 8">Belongs to the thymidylate kinase family.</text>
</comment>